<sequence>MPAGSPAGAPGQLTVAVSVTGWFGAAGFGVPFTVVVVVVCAMAGCAKATIAASAAPTTATRRISVL</sequence>
<evidence type="ECO:0000256" key="1">
    <source>
        <dbReference type="SAM" id="Phobius"/>
    </source>
</evidence>
<protein>
    <submittedName>
        <fullName evidence="2">Uncharacterized protein</fullName>
    </submittedName>
</protein>
<proteinExistence type="predicted"/>
<feature type="transmembrane region" description="Helical" evidence="1">
    <location>
        <begin position="20"/>
        <end position="43"/>
    </location>
</feature>
<name>A0A4D4JDC9_9PSEU</name>
<organism evidence="2 3">
    <name type="scientific">Gandjariella thermophila</name>
    <dbReference type="NCBI Taxonomy" id="1931992"/>
    <lineage>
        <taxon>Bacteria</taxon>
        <taxon>Bacillati</taxon>
        <taxon>Actinomycetota</taxon>
        <taxon>Actinomycetes</taxon>
        <taxon>Pseudonocardiales</taxon>
        <taxon>Pseudonocardiaceae</taxon>
        <taxon>Gandjariella</taxon>
    </lineage>
</organism>
<dbReference type="Proteomes" id="UP000298860">
    <property type="component" value="Unassembled WGS sequence"/>
</dbReference>
<reference evidence="3" key="1">
    <citation type="submission" date="2019-04" db="EMBL/GenBank/DDBJ databases">
        <title>Draft genome sequence of Pseudonocardiaceae bacterium SL3-2-4.</title>
        <authorList>
            <person name="Ningsih F."/>
            <person name="Yokota A."/>
            <person name="Sakai Y."/>
            <person name="Nanatani K."/>
            <person name="Yabe S."/>
            <person name="Oetari A."/>
            <person name="Sjamsuridzal W."/>
        </authorList>
    </citation>
    <scope>NUCLEOTIDE SEQUENCE [LARGE SCALE GENOMIC DNA]</scope>
    <source>
        <strain evidence="3">SL3-2-4</strain>
    </source>
</reference>
<keyword evidence="3" id="KW-1185">Reference proteome</keyword>
<keyword evidence="1" id="KW-0472">Membrane</keyword>
<keyword evidence="1" id="KW-1133">Transmembrane helix</keyword>
<gene>
    <name evidence="2" type="ORF">GTS_50450</name>
</gene>
<dbReference type="AlphaFoldDB" id="A0A4D4JDC9"/>
<keyword evidence="1" id="KW-0812">Transmembrane</keyword>
<comment type="caution">
    <text evidence="2">The sequence shown here is derived from an EMBL/GenBank/DDBJ whole genome shotgun (WGS) entry which is preliminary data.</text>
</comment>
<dbReference type="EMBL" id="BJFL01000042">
    <property type="protein sequence ID" value="GDY33412.1"/>
    <property type="molecule type" value="Genomic_DNA"/>
</dbReference>
<accession>A0A4D4JDC9</accession>
<evidence type="ECO:0000313" key="2">
    <source>
        <dbReference type="EMBL" id="GDY33412.1"/>
    </source>
</evidence>
<evidence type="ECO:0000313" key="3">
    <source>
        <dbReference type="Proteomes" id="UP000298860"/>
    </source>
</evidence>